<proteinExistence type="predicted"/>
<protein>
    <recommendedName>
        <fullName evidence="3">T9SS C-terminal target domain-containing protein</fullName>
    </recommendedName>
</protein>
<evidence type="ECO:0000313" key="1">
    <source>
        <dbReference type="EMBL" id="RRJ92566.1"/>
    </source>
</evidence>
<keyword evidence="2" id="KW-1185">Reference proteome</keyword>
<dbReference type="Proteomes" id="UP000271937">
    <property type="component" value="Unassembled WGS sequence"/>
</dbReference>
<comment type="caution">
    <text evidence="1">The sequence shown here is derived from an EMBL/GenBank/DDBJ whole genome shotgun (WGS) entry which is preliminary data.</text>
</comment>
<reference evidence="1 2" key="1">
    <citation type="submission" date="2018-11" db="EMBL/GenBank/DDBJ databases">
        <title>Flavobacterium sp. nov., YIM 102600 draft genome.</title>
        <authorList>
            <person name="Li G."/>
            <person name="Jiang Y."/>
        </authorList>
    </citation>
    <scope>NUCLEOTIDE SEQUENCE [LARGE SCALE GENOMIC DNA]</scope>
    <source>
        <strain evidence="1 2">YIM 102600</strain>
    </source>
</reference>
<evidence type="ECO:0008006" key="3">
    <source>
        <dbReference type="Google" id="ProtNLM"/>
    </source>
</evidence>
<gene>
    <name evidence="1" type="ORF">EG849_06175</name>
</gene>
<dbReference type="EMBL" id="RQVR01000005">
    <property type="protein sequence ID" value="RRJ92566.1"/>
    <property type="molecule type" value="Genomic_DNA"/>
</dbReference>
<evidence type="ECO:0000313" key="2">
    <source>
        <dbReference type="Proteomes" id="UP000271937"/>
    </source>
</evidence>
<dbReference type="OrthoDB" id="881122at2"/>
<organism evidence="1 2">
    <name type="scientific">Flavobacterium macacae</name>
    <dbReference type="NCBI Taxonomy" id="2488993"/>
    <lineage>
        <taxon>Bacteria</taxon>
        <taxon>Pseudomonadati</taxon>
        <taxon>Bacteroidota</taxon>
        <taxon>Flavobacteriia</taxon>
        <taxon>Flavobacteriales</taxon>
        <taxon>Flavobacteriaceae</taxon>
        <taxon>Flavobacterium</taxon>
    </lineage>
</organism>
<name>A0A3P3WER9_9FLAO</name>
<sequence>MKNNFLFCNNNIIFFRNHSLKIFILTLLFSVNVNSQVSCYAFAESAGSYTALSSSTNVFSSGWNDNITGAISIGFAFNFNGTDYTSCFVNSNGYITFGAASVYGNYNPISSGTSSGSISAFGRDLTNNSSPIVRGVEGSAPNRVFVVQWNNARRVSDPFWIFSGSAVTGDNLNFQIRLYETTNQIEVKYGNCVLASDVYEAQVGLKGASNGDFNNRRLTSASL</sequence>
<accession>A0A3P3WER9</accession>
<dbReference type="RefSeq" id="WP_125012207.1">
    <property type="nucleotide sequence ID" value="NZ_RQVR01000005.1"/>
</dbReference>
<dbReference type="AlphaFoldDB" id="A0A3P3WER9"/>